<comment type="caution">
    <text evidence="2">The sequence shown here is derived from an EMBL/GenBank/DDBJ whole genome shotgun (WGS) entry which is preliminary data.</text>
</comment>
<evidence type="ECO:0000313" key="3">
    <source>
        <dbReference type="Proteomes" id="UP001626550"/>
    </source>
</evidence>
<name>A0ABD2QK25_9PLAT</name>
<accession>A0ABD2QK25</accession>
<evidence type="ECO:0000313" key="2">
    <source>
        <dbReference type="EMBL" id="KAL3319121.1"/>
    </source>
</evidence>
<dbReference type="GO" id="GO:0016301">
    <property type="term" value="F:kinase activity"/>
    <property type="evidence" value="ECO:0007669"/>
    <property type="project" value="UniProtKB-KW"/>
</dbReference>
<dbReference type="Proteomes" id="UP001626550">
    <property type="component" value="Unassembled WGS sequence"/>
</dbReference>
<proteinExistence type="predicted"/>
<protein>
    <submittedName>
        <fullName evidence="2">Adenylate kinase 7</fullName>
    </submittedName>
</protein>
<sequence length="174" mass="19726">MSEASDDAELPKEQAKLFINNFLSKFVVTEEGEEAEEEEIEETNREPDDFKEKPLKGFIVSSTLAQQTFKIPSFIDKVLNDDPESAYLEEDFKKRKTLPEYRDRLNAEKMIMKPIKKGKKKLSHYVLGCGALYGKNGLFFKDAILDSWKAAGASELLGEGNNYLPTIHVDDLGK</sequence>
<reference evidence="2 3" key="1">
    <citation type="submission" date="2024-11" db="EMBL/GenBank/DDBJ databases">
        <title>Adaptive evolution of stress response genes in parasites aligns with host niche diversity.</title>
        <authorList>
            <person name="Hahn C."/>
            <person name="Resl P."/>
        </authorList>
    </citation>
    <scope>NUCLEOTIDE SEQUENCE [LARGE SCALE GENOMIC DNA]</scope>
    <source>
        <strain evidence="2">EGGRZ-B1_66</strain>
        <tissue evidence="2">Body</tissue>
    </source>
</reference>
<feature type="region of interest" description="Disordered" evidence="1">
    <location>
        <begin position="30"/>
        <end position="51"/>
    </location>
</feature>
<feature type="compositionally biased region" description="Basic and acidic residues" evidence="1">
    <location>
        <begin position="42"/>
        <end position="51"/>
    </location>
</feature>
<gene>
    <name evidence="2" type="primary">AK7_2</name>
    <name evidence="2" type="ORF">Ciccas_002209</name>
</gene>
<evidence type="ECO:0000256" key="1">
    <source>
        <dbReference type="SAM" id="MobiDB-lite"/>
    </source>
</evidence>
<keyword evidence="2" id="KW-0808">Transferase</keyword>
<keyword evidence="2" id="KW-0418">Kinase</keyword>
<dbReference type="EMBL" id="JBJKFK010000168">
    <property type="protein sequence ID" value="KAL3319121.1"/>
    <property type="molecule type" value="Genomic_DNA"/>
</dbReference>
<feature type="compositionally biased region" description="Acidic residues" evidence="1">
    <location>
        <begin position="30"/>
        <end position="41"/>
    </location>
</feature>
<organism evidence="2 3">
    <name type="scientific">Cichlidogyrus casuarinus</name>
    <dbReference type="NCBI Taxonomy" id="1844966"/>
    <lineage>
        <taxon>Eukaryota</taxon>
        <taxon>Metazoa</taxon>
        <taxon>Spiralia</taxon>
        <taxon>Lophotrochozoa</taxon>
        <taxon>Platyhelminthes</taxon>
        <taxon>Monogenea</taxon>
        <taxon>Monopisthocotylea</taxon>
        <taxon>Dactylogyridea</taxon>
        <taxon>Ancyrocephalidae</taxon>
        <taxon>Cichlidogyrus</taxon>
    </lineage>
</organism>
<dbReference type="AlphaFoldDB" id="A0ABD2QK25"/>
<keyword evidence="3" id="KW-1185">Reference proteome</keyword>